<dbReference type="AlphaFoldDB" id="A0A1S7U8U8"/>
<comment type="similarity">
    <text evidence="2">Belongs to the bacterial solute-binding protein 1 family.</text>
</comment>
<evidence type="ECO:0000256" key="3">
    <source>
        <dbReference type="ARBA" id="ARBA00022764"/>
    </source>
</evidence>
<evidence type="ECO:0000313" key="4">
    <source>
        <dbReference type="EMBL" id="CVI63330.1"/>
    </source>
</evidence>
<dbReference type="SUPFAM" id="SSF53850">
    <property type="entry name" value="Periplasmic binding protein-like II"/>
    <property type="match status" value="1"/>
</dbReference>
<comment type="caution">
    <text evidence="4">The sequence shown here is derived from an EMBL/GenBank/DDBJ whole genome shotgun (WGS) entry which is preliminary data.</text>
</comment>
<keyword evidence="3" id="KW-0574">Periplasm</keyword>
<accession>A0A1S7U8U8</accession>
<name>A0A1S7U8U8_9HYPH</name>
<dbReference type="InterPro" id="IPR006059">
    <property type="entry name" value="SBP"/>
</dbReference>
<evidence type="ECO:0000256" key="1">
    <source>
        <dbReference type="ARBA" id="ARBA00004418"/>
    </source>
</evidence>
<dbReference type="CDD" id="cd13585">
    <property type="entry name" value="PBP2_TMBP_like"/>
    <property type="match status" value="1"/>
</dbReference>
<sequence length="424" mass="45655">MELTTFSARLSRRAALTLVLATGLFVTSIAPVAAQQITLNFWDMIWGDKAYPAVAQALVERYNKENPNVKVVYRSVPWSNWYETYVTAIASGSAPDISTGGGFQAVQFYDQGAILPVDDLVKKIGSSEFKASALDAMKYDNHYVGLPWALNVKVILYRKDILEAANIKPPATFEEFRDAAKKTTGNGKFGIVAAGDASGAHWISHIAIANGGGLFNKDGSAGLTSERSKEALQFLTDLVKDGSVNPASAGYTNNDALGAFFRGEATFVLAGATAASQAGDARSKIGILPPLKGPHGDVQGLYFVNNIMAYKQTQHPDETMAFMKWWSDNALILWSDGHVNNLPARQSIASNSHFTGDADIKFVQDNYLQGAKTLSQAKGGTFPLLNTIDGDGFLWSLVQAIWQGQPLDGPLGTAQSHLEEVLGK</sequence>
<proteinExistence type="inferred from homology"/>
<gene>
    <name evidence="4" type="ORF">AGR7A_pAt20188</name>
</gene>
<dbReference type="Pfam" id="PF01547">
    <property type="entry name" value="SBP_bac_1"/>
    <property type="match status" value="1"/>
</dbReference>
<organism evidence="4 5">
    <name type="scientific">Agrobacterium deltaense NCPPB 1641</name>
    <dbReference type="NCBI Taxonomy" id="1183425"/>
    <lineage>
        <taxon>Bacteria</taxon>
        <taxon>Pseudomonadati</taxon>
        <taxon>Pseudomonadota</taxon>
        <taxon>Alphaproteobacteria</taxon>
        <taxon>Hyphomicrobiales</taxon>
        <taxon>Rhizobiaceae</taxon>
        <taxon>Rhizobium/Agrobacterium group</taxon>
        <taxon>Agrobacterium</taxon>
    </lineage>
</organism>
<dbReference type="EMBL" id="FCNP01000049">
    <property type="protein sequence ID" value="CVI63330.1"/>
    <property type="molecule type" value="Genomic_DNA"/>
</dbReference>
<comment type="subcellular location">
    <subcellularLocation>
        <location evidence="1">Periplasm</location>
    </subcellularLocation>
</comment>
<dbReference type="Gene3D" id="3.40.190.10">
    <property type="entry name" value="Periplasmic binding protein-like II"/>
    <property type="match status" value="2"/>
</dbReference>
<dbReference type="InterPro" id="IPR050490">
    <property type="entry name" value="Bact_solute-bd_prot1"/>
</dbReference>
<dbReference type="Proteomes" id="UP000192140">
    <property type="component" value="Unassembled WGS sequence"/>
</dbReference>
<evidence type="ECO:0000256" key="2">
    <source>
        <dbReference type="ARBA" id="ARBA00008520"/>
    </source>
</evidence>
<dbReference type="RefSeq" id="WP_080855138.1">
    <property type="nucleotide sequence ID" value="NZ_LT009777.1"/>
</dbReference>
<protein>
    <submittedName>
        <fullName evidence="4">Extracellular solute-binding protein family 1</fullName>
    </submittedName>
</protein>
<keyword evidence="5" id="KW-1185">Reference proteome</keyword>
<dbReference type="GO" id="GO:0042597">
    <property type="term" value="C:periplasmic space"/>
    <property type="evidence" value="ECO:0007669"/>
    <property type="project" value="UniProtKB-SubCell"/>
</dbReference>
<reference evidence="4" key="1">
    <citation type="submission" date="2016-01" db="EMBL/GenBank/DDBJ databases">
        <authorList>
            <person name="Regsiter A."/>
            <person name="william w."/>
        </authorList>
    </citation>
    <scope>NUCLEOTIDE SEQUENCE</scope>
    <source>
        <strain evidence="4">NCPPB 1641</strain>
    </source>
</reference>
<dbReference type="PANTHER" id="PTHR43649">
    <property type="entry name" value="ARABINOSE-BINDING PROTEIN-RELATED"/>
    <property type="match status" value="1"/>
</dbReference>
<dbReference type="PANTHER" id="PTHR43649:SF30">
    <property type="entry name" value="ABC TRANSPORTER SUBSTRATE-BINDING PROTEIN"/>
    <property type="match status" value="1"/>
</dbReference>
<evidence type="ECO:0000313" key="5">
    <source>
        <dbReference type="Proteomes" id="UP000192140"/>
    </source>
</evidence>